<comment type="caution">
    <text evidence="1">The sequence shown here is derived from an EMBL/GenBank/DDBJ whole genome shotgun (WGS) entry which is preliminary data.</text>
</comment>
<reference evidence="1 2" key="1">
    <citation type="journal article" date="2023" name="BMC Biol.">
        <title>The compact genome of the sponge Oopsacas minuta (Hexactinellida) is lacking key metazoan core genes.</title>
        <authorList>
            <person name="Santini S."/>
            <person name="Schenkelaars Q."/>
            <person name="Jourda C."/>
            <person name="Duchesne M."/>
            <person name="Belahbib H."/>
            <person name="Rocher C."/>
            <person name="Selva M."/>
            <person name="Riesgo A."/>
            <person name="Vervoort M."/>
            <person name="Leys S.P."/>
            <person name="Kodjabachian L."/>
            <person name="Le Bivic A."/>
            <person name="Borchiellini C."/>
            <person name="Claverie J.M."/>
            <person name="Renard E."/>
        </authorList>
    </citation>
    <scope>NUCLEOTIDE SEQUENCE [LARGE SCALE GENOMIC DNA]</scope>
    <source>
        <strain evidence="1">SPO-2</strain>
    </source>
</reference>
<accession>A0AAV7JSX3</accession>
<evidence type="ECO:0000313" key="1">
    <source>
        <dbReference type="EMBL" id="KAI6651822.1"/>
    </source>
</evidence>
<sequence>MKQHELNTSISRFQVCVRLDILSVEKRISIITTTILRDICDKLQENESITKLPVSQLNLSTIELEILDCDNVLLVCSSVSSDLEIYDKLKNKYSTGPIDYQNSLGERLFHSLINYESKLWLDGFSYYNHTAPKVISGFLQYFEICQFEGSKVFEESFGNLFSDKLIEEGTLLRLWLMSTPELNDLNYRLVNNLFDKNYLLLSVGMITDFVHWVDKVKSDFKENGIEVLNFIYTNSISMSEKNTQNQISEVLDTTKEMEYNTDDHTDFPTSTQTSENSNYEGEFYLEKDVWHVISYIDENNTHRINKGWTDIIAERFTEINPICVLKFKHHWFKKNDSNNLKSPFFQATAVCKFPNCIFVTFSITNDPASVSDDIIVNFKSESSISFAHQDGKTIHARHVRSDNRKELGAKLIHNSVSNIFHQQFRNEKDIEAFKRGNFTNLISQETLRRIKSDVKSLERFSNDDAVDIVETQNHFRSVLPDDQIPGYIQYIVQDPFLIHLFTKKQIEIFKLSNITTSF</sequence>
<gene>
    <name evidence="1" type="ORF">LOD99_4701</name>
</gene>
<organism evidence="1 2">
    <name type="scientific">Oopsacas minuta</name>
    <dbReference type="NCBI Taxonomy" id="111878"/>
    <lineage>
        <taxon>Eukaryota</taxon>
        <taxon>Metazoa</taxon>
        <taxon>Porifera</taxon>
        <taxon>Hexactinellida</taxon>
        <taxon>Hexasterophora</taxon>
        <taxon>Lyssacinosida</taxon>
        <taxon>Leucopsacidae</taxon>
        <taxon>Oopsacas</taxon>
    </lineage>
</organism>
<dbReference type="EMBL" id="JAKMXF010000301">
    <property type="protein sequence ID" value="KAI6651822.1"/>
    <property type="molecule type" value="Genomic_DNA"/>
</dbReference>
<name>A0AAV7JSX3_9METZ</name>
<proteinExistence type="predicted"/>
<dbReference type="AlphaFoldDB" id="A0AAV7JSX3"/>
<protein>
    <submittedName>
        <fullName evidence="1">Uncharacterized protein</fullName>
    </submittedName>
</protein>
<evidence type="ECO:0000313" key="2">
    <source>
        <dbReference type="Proteomes" id="UP001165289"/>
    </source>
</evidence>
<dbReference type="Proteomes" id="UP001165289">
    <property type="component" value="Unassembled WGS sequence"/>
</dbReference>
<keyword evidence="2" id="KW-1185">Reference proteome</keyword>